<evidence type="ECO:0000313" key="3">
    <source>
        <dbReference type="EMBL" id="KAK7239091.1"/>
    </source>
</evidence>
<reference evidence="3 4" key="1">
    <citation type="submission" date="2024-03" db="EMBL/GenBank/DDBJ databases">
        <title>Aureococcus anophagefferens CCMP1851 and Kratosvirus quantuckense: Draft genome of a second virus-susceptible host strain in the model system.</title>
        <authorList>
            <person name="Chase E."/>
            <person name="Truchon A.R."/>
            <person name="Schepens W."/>
            <person name="Wilhelm S.W."/>
        </authorList>
    </citation>
    <scope>NUCLEOTIDE SEQUENCE [LARGE SCALE GENOMIC DNA]</scope>
    <source>
        <strain evidence="3 4">CCMP1851</strain>
    </source>
</reference>
<sequence length="214" mass="23261">MRTQTFVLCLGASYAFRSGPARRPGAAPLRRTTSLSMTETVASPFEGERVLSPDEQFPLTWENVELILDELRPYLMSDGGNVRIAGIEGPVVKLELEGACGTCPSSTMTMKMGLERRLKEAIPEISDVVQYLPDTPDMDEASVDEVLEGVRPFLSVAGGTVDLVSLSGVGGAQPTIILKLEGKSASLNSVKQEISQRIHRYFMVAGLRVDWEDA</sequence>
<feature type="domain" description="NIF system FeS cluster assembly NifU C-terminal" evidence="2">
    <location>
        <begin position="64"/>
        <end position="129"/>
    </location>
</feature>
<accession>A0ABR1FUR1</accession>
<dbReference type="EMBL" id="JBBJCI010000226">
    <property type="protein sequence ID" value="KAK7239091.1"/>
    <property type="molecule type" value="Genomic_DNA"/>
</dbReference>
<evidence type="ECO:0000313" key="4">
    <source>
        <dbReference type="Proteomes" id="UP001363151"/>
    </source>
</evidence>
<proteinExistence type="inferred from homology"/>
<evidence type="ECO:0000259" key="2">
    <source>
        <dbReference type="Pfam" id="PF01106"/>
    </source>
</evidence>
<dbReference type="Proteomes" id="UP001363151">
    <property type="component" value="Unassembled WGS sequence"/>
</dbReference>
<dbReference type="PANTHER" id="PTHR11178:SF25">
    <property type="entry name" value="NIFU-LIKE PROTEIN 3, CHLOROPLASTIC"/>
    <property type="match status" value="1"/>
</dbReference>
<dbReference type="InterPro" id="IPR001075">
    <property type="entry name" value="NIF_FeS_clus_asmbl_NifU_C"/>
</dbReference>
<keyword evidence="4" id="KW-1185">Reference proteome</keyword>
<dbReference type="Pfam" id="PF01106">
    <property type="entry name" value="NifU"/>
    <property type="match status" value="1"/>
</dbReference>
<dbReference type="Gene3D" id="3.30.300.130">
    <property type="entry name" value="Fe-S cluster assembly (FSCA)"/>
    <property type="match status" value="2"/>
</dbReference>
<gene>
    <name evidence="3" type="ORF">SO694_00027126</name>
</gene>
<name>A0ABR1FUR1_AURAN</name>
<organism evidence="3 4">
    <name type="scientific">Aureococcus anophagefferens</name>
    <name type="common">Harmful bloom alga</name>
    <dbReference type="NCBI Taxonomy" id="44056"/>
    <lineage>
        <taxon>Eukaryota</taxon>
        <taxon>Sar</taxon>
        <taxon>Stramenopiles</taxon>
        <taxon>Ochrophyta</taxon>
        <taxon>Pelagophyceae</taxon>
        <taxon>Pelagomonadales</taxon>
        <taxon>Pelagomonadaceae</taxon>
        <taxon>Aureococcus</taxon>
    </lineage>
</organism>
<comment type="caution">
    <text evidence="3">The sequence shown here is derived from an EMBL/GenBank/DDBJ whole genome shotgun (WGS) entry which is preliminary data.</text>
</comment>
<dbReference type="InterPro" id="IPR034904">
    <property type="entry name" value="FSCA_dom_sf"/>
</dbReference>
<protein>
    <recommendedName>
        <fullName evidence="2">NIF system FeS cluster assembly NifU C-terminal domain-containing protein</fullName>
    </recommendedName>
</protein>
<dbReference type="SUPFAM" id="SSF117916">
    <property type="entry name" value="Fe-S cluster assembly (FSCA) domain-like"/>
    <property type="match status" value="1"/>
</dbReference>
<evidence type="ECO:0000256" key="1">
    <source>
        <dbReference type="ARBA" id="ARBA00006420"/>
    </source>
</evidence>
<comment type="similarity">
    <text evidence="1">Belongs to the NifU family.</text>
</comment>
<dbReference type="PANTHER" id="PTHR11178">
    <property type="entry name" value="IRON-SULFUR CLUSTER SCAFFOLD PROTEIN NFU-RELATED"/>
    <property type="match status" value="1"/>
</dbReference>